<dbReference type="EMBL" id="BJYK01000010">
    <property type="protein sequence ID" value="GEN81292.1"/>
    <property type="molecule type" value="Genomic_DNA"/>
</dbReference>
<dbReference type="RefSeq" id="WP_146819969.1">
    <property type="nucleotide sequence ID" value="NZ_BJYK01000010.1"/>
</dbReference>
<dbReference type="InterPro" id="IPR003856">
    <property type="entry name" value="LPS_length_determ_N"/>
</dbReference>
<feature type="compositionally biased region" description="Basic residues" evidence="15">
    <location>
        <begin position="453"/>
        <end position="467"/>
    </location>
</feature>
<keyword evidence="11" id="KW-1133">Transmembrane helix</keyword>
<evidence type="ECO:0000256" key="11">
    <source>
        <dbReference type="ARBA" id="ARBA00022989"/>
    </source>
</evidence>
<evidence type="ECO:0000256" key="10">
    <source>
        <dbReference type="ARBA" id="ARBA00022840"/>
    </source>
</evidence>
<protein>
    <recommendedName>
        <fullName evidence="4">non-specific protein-tyrosine kinase</fullName>
        <ecNumber evidence="4">2.7.10.2</ecNumber>
    </recommendedName>
</protein>
<dbReference type="EC" id="2.7.10.2" evidence="4"/>
<sequence>MELRDYLAIVRKRWISIALITVLLTGAAVAVTLATTPVYTARAQVYVSVRTGETTTDLLQGSSFSQRQVKSYTDLASTPLVLTPVIEHLDLATTPDTLAESVSADSPLDTSLINIRASDPDPQTASDIANAVAESLAEQVTALEEPDEGPSPVEINTVRTASAPTEPSSPNLKLNVALGLLLGLAAGFGLAILREVLDTRVRTVDDVRSVTTASILTSMAHDEESVGKSLVVQTDPHSPRAEAFRRLRTNLQFLDVAERLSAIVVTSSLPTEGKSTVAVNLAITLSDAGSRVVIVDADLRRPSVAEYMGVEGSVGLTTVLIGKASIEDVVQPWGTGNLHVLPSGQVPPNPSEMVGSAAMAWLINELTKRYDLVIIDTPPLLPVTDAAILARLVDGALVVTGANRLHRHELADAMGSLEAVGARVLGVVVNHLARKHGEGYSYHYYGSDENAPRQRRGARRPAPKARSSRAAGHANAPVTRLTPPPSATPPRVTTRHTPEAAPQPQPTGSFDALLQTEPDEVRPGRWPGGPIA</sequence>
<keyword evidence="18" id="KW-1185">Reference proteome</keyword>
<evidence type="ECO:0000256" key="9">
    <source>
        <dbReference type="ARBA" id="ARBA00022777"/>
    </source>
</evidence>
<comment type="caution">
    <text evidence="17">The sequence shown here is derived from an EMBL/GenBank/DDBJ whole genome shotgun (WGS) entry which is preliminary data.</text>
</comment>
<evidence type="ECO:0000256" key="14">
    <source>
        <dbReference type="ARBA" id="ARBA00051245"/>
    </source>
</evidence>
<dbReference type="Gene3D" id="3.40.50.300">
    <property type="entry name" value="P-loop containing nucleotide triphosphate hydrolases"/>
    <property type="match status" value="1"/>
</dbReference>
<keyword evidence="13" id="KW-0829">Tyrosine-protein kinase</keyword>
<proteinExistence type="inferred from homology"/>
<evidence type="ECO:0000256" key="3">
    <source>
        <dbReference type="ARBA" id="ARBA00007316"/>
    </source>
</evidence>
<dbReference type="NCBIfam" id="TIGR01007">
    <property type="entry name" value="eps_fam"/>
    <property type="match status" value="1"/>
</dbReference>
<evidence type="ECO:0000256" key="13">
    <source>
        <dbReference type="ARBA" id="ARBA00023137"/>
    </source>
</evidence>
<keyword evidence="7" id="KW-0812">Transmembrane</keyword>
<comment type="similarity">
    <text evidence="3">Belongs to the CpsD/CapB family.</text>
</comment>
<keyword evidence="9" id="KW-0418">Kinase</keyword>
<evidence type="ECO:0000256" key="12">
    <source>
        <dbReference type="ARBA" id="ARBA00023136"/>
    </source>
</evidence>
<dbReference type="InterPro" id="IPR027417">
    <property type="entry name" value="P-loop_NTPase"/>
</dbReference>
<keyword evidence="8" id="KW-0547">Nucleotide-binding</keyword>
<dbReference type="OrthoDB" id="9812433at2"/>
<feature type="domain" description="Polysaccharide chain length determinant N-terminal" evidence="16">
    <location>
        <begin position="2"/>
        <end position="87"/>
    </location>
</feature>
<evidence type="ECO:0000256" key="4">
    <source>
        <dbReference type="ARBA" id="ARBA00011903"/>
    </source>
</evidence>
<keyword evidence="5" id="KW-1003">Cell membrane</keyword>
<accession>A0A511Z1H1</accession>
<dbReference type="Proteomes" id="UP000321484">
    <property type="component" value="Unassembled WGS sequence"/>
</dbReference>
<comment type="subcellular location">
    <subcellularLocation>
        <location evidence="1">Cell membrane</location>
        <topology evidence="1">Multi-pass membrane protein</topology>
    </subcellularLocation>
</comment>
<evidence type="ECO:0000256" key="8">
    <source>
        <dbReference type="ARBA" id="ARBA00022741"/>
    </source>
</evidence>
<dbReference type="CDD" id="cd05387">
    <property type="entry name" value="BY-kinase"/>
    <property type="match status" value="1"/>
</dbReference>
<dbReference type="GO" id="GO:0005886">
    <property type="term" value="C:plasma membrane"/>
    <property type="evidence" value="ECO:0007669"/>
    <property type="project" value="UniProtKB-SubCell"/>
</dbReference>
<feature type="region of interest" description="Disordered" evidence="15">
    <location>
        <begin position="443"/>
        <end position="532"/>
    </location>
</feature>
<dbReference type="GO" id="GO:0005524">
    <property type="term" value="F:ATP binding"/>
    <property type="evidence" value="ECO:0007669"/>
    <property type="project" value="UniProtKB-KW"/>
</dbReference>
<dbReference type="Pfam" id="PF10609">
    <property type="entry name" value="ParA"/>
    <property type="match status" value="1"/>
</dbReference>
<dbReference type="GO" id="GO:0004715">
    <property type="term" value="F:non-membrane spanning protein tyrosine kinase activity"/>
    <property type="evidence" value="ECO:0007669"/>
    <property type="project" value="UniProtKB-EC"/>
</dbReference>
<dbReference type="FunFam" id="3.40.50.300:FF:000527">
    <property type="entry name" value="Tyrosine-protein kinase etk"/>
    <property type="match status" value="1"/>
</dbReference>
<name>A0A511Z1H1_9CELL</name>
<dbReference type="AlphaFoldDB" id="A0A511Z1H1"/>
<reference evidence="17 18" key="1">
    <citation type="submission" date="2019-07" db="EMBL/GenBank/DDBJ databases">
        <title>Whole genome shotgun sequence of Actinotalea fermentans NBRC 105374.</title>
        <authorList>
            <person name="Hosoyama A."/>
            <person name="Uohara A."/>
            <person name="Ohji S."/>
            <person name="Ichikawa N."/>
        </authorList>
    </citation>
    <scope>NUCLEOTIDE SEQUENCE [LARGE SCALE GENOMIC DNA]</scope>
    <source>
        <strain evidence="17 18">NBRC 105374</strain>
    </source>
</reference>
<dbReference type="InterPro" id="IPR005702">
    <property type="entry name" value="Wzc-like_C"/>
</dbReference>
<dbReference type="PANTHER" id="PTHR32309">
    <property type="entry name" value="TYROSINE-PROTEIN KINASE"/>
    <property type="match status" value="1"/>
</dbReference>
<evidence type="ECO:0000259" key="16">
    <source>
        <dbReference type="Pfam" id="PF02706"/>
    </source>
</evidence>
<evidence type="ECO:0000256" key="15">
    <source>
        <dbReference type="SAM" id="MobiDB-lite"/>
    </source>
</evidence>
<dbReference type="GO" id="GO:0042802">
    <property type="term" value="F:identical protein binding"/>
    <property type="evidence" value="ECO:0007669"/>
    <property type="project" value="UniProtKB-ARBA"/>
</dbReference>
<comment type="catalytic activity">
    <reaction evidence="14">
        <text>L-tyrosyl-[protein] + ATP = O-phospho-L-tyrosyl-[protein] + ADP + H(+)</text>
        <dbReference type="Rhea" id="RHEA:10596"/>
        <dbReference type="Rhea" id="RHEA-COMP:10136"/>
        <dbReference type="Rhea" id="RHEA-COMP:20101"/>
        <dbReference type="ChEBI" id="CHEBI:15378"/>
        <dbReference type="ChEBI" id="CHEBI:30616"/>
        <dbReference type="ChEBI" id="CHEBI:46858"/>
        <dbReference type="ChEBI" id="CHEBI:61978"/>
        <dbReference type="ChEBI" id="CHEBI:456216"/>
        <dbReference type="EC" id="2.7.10.2"/>
    </reaction>
</comment>
<dbReference type="Pfam" id="PF02706">
    <property type="entry name" value="Wzz"/>
    <property type="match status" value="1"/>
</dbReference>
<evidence type="ECO:0000256" key="7">
    <source>
        <dbReference type="ARBA" id="ARBA00022692"/>
    </source>
</evidence>
<evidence type="ECO:0000256" key="1">
    <source>
        <dbReference type="ARBA" id="ARBA00004651"/>
    </source>
</evidence>
<dbReference type="InterPro" id="IPR050445">
    <property type="entry name" value="Bact_polysacc_biosynth/exp"/>
</dbReference>
<keyword evidence="12" id="KW-0472">Membrane</keyword>
<keyword evidence="6" id="KW-0808">Transferase</keyword>
<gene>
    <name evidence="17" type="ORF">AFE02nite_30260</name>
</gene>
<evidence type="ECO:0000313" key="18">
    <source>
        <dbReference type="Proteomes" id="UP000321484"/>
    </source>
</evidence>
<evidence type="ECO:0000256" key="5">
    <source>
        <dbReference type="ARBA" id="ARBA00022475"/>
    </source>
</evidence>
<keyword evidence="10" id="KW-0067">ATP-binding</keyword>
<comment type="similarity">
    <text evidence="2">Belongs to the CpsC/CapA family.</text>
</comment>
<evidence type="ECO:0000256" key="2">
    <source>
        <dbReference type="ARBA" id="ARBA00006683"/>
    </source>
</evidence>
<dbReference type="SUPFAM" id="SSF52540">
    <property type="entry name" value="P-loop containing nucleoside triphosphate hydrolases"/>
    <property type="match status" value="1"/>
</dbReference>
<dbReference type="PANTHER" id="PTHR32309:SF13">
    <property type="entry name" value="FERRIC ENTEROBACTIN TRANSPORT PROTEIN FEPE"/>
    <property type="match status" value="1"/>
</dbReference>
<organism evidence="17 18">
    <name type="scientific">Actinotalea fermentans</name>
    <dbReference type="NCBI Taxonomy" id="43671"/>
    <lineage>
        <taxon>Bacteria</taxon>
        <taxon>Bacillati</taxon>
        <taxon>Actinomycetota</taxon>
        <taxon>Actinomycetes</taxon>
        <taxon>Micrococcales</taxon>
        <taxon>Cellulomonadaceae</taxon>
        <taxon>Actinotalea</taxon>
    </lineage>
</organism>
<dbReference type="InterPro" id="IPR033756">
    <property type="entry name" value="YlxH/NBP35"/>
</dbReference>
<evidence type="ECO:0000313" key="17">
    <source>
        <dbReference type="EMBL" id="GEN81292.1"/>
    </source>
</evidence>
<evidence type="ECO:0000256" key="6">
    <source>
        <dbReference type="ARBA" id="ARBA00022679"/>
    </source>
</evidence>